<sequence length="430" mass="49006">MTIIGIRGDRPSRGCLILYQHCESRGFGPYAGGGIRRESRCFPEGDPLYCAPFQSAKNTQTPMSNQTEKALSEHLKPLVKSVARKVVHRLAPWMETPETSSAPPPPAPQAAPDLTSAVWTLPDRPLRNALPPVAELLRTHHAGQPLHDVIRGLFGADDGTLQTRLLQALSEEQLRAYVASDTAPVPRTEDRAEYFGEQHVSYWLNGLSDYLFLKGLLKSSGIDPESHFRFLDFACSSGRVLRHFIAHSPKAEVFGTDIYSNAVRWMNKFLPPRGFYFQNSVVPTLPIPDASIDLVFCGSVFTHMDEFEESWLLEFRRVLRPGGIAFISLHTERTWEGMRNPEHPIRKHLTNHPYRCLESETNPVPSAWFDQPMPAERLVLRYMPSPFHNMHTFYTTEYIREKWGRFFEVREFLQHAHGTYQDGVVLVRRA</sequence>
<accession>A0A540WIQ4</accession>
<evidence type="ECO:0000259" key="1">
    <source>
        <dbReference type="Pfam" id="PF08241"/>
    </source>
</evidence>
<dbReference type="PANTHER" id="PTHR43591:SF110">
    <property type="entry name" value="RHODANESE DOMAIN-CONTAINING PROTEIN"/>
    <property type="match status" value="1"/>
</dbReference>
<dbReference type="Gene3D" id="3.40.50.150">
    <property type="entry name" value="Vaccinia Virus protein VP39"/>
    <property type="match status" value="1"/>
</dbReference>
<keyword evidence="3" id="KW-1185">Reference proteome</keyword>
<keyword evidence="2" id="KW-0489">Methyltransferase</keyword>
<dbReference type="GO" id="GO:0032259">
    <property type="term" value="P:methylation"/>
    <property type="evidence" value="ECO:0007669"/>
    <property type="project" value="UniProtKB-KW"/>
</dbReference>
<comment type="caution">
    <text evidence="2">The sequence shown here is derived from an EMBL/GenBank/DDBJ whole genome shotgun (WGS) entry which is preliminary data.</text>
</comment>
<dbReference type="InterPro" id="IPR013216">
    <property type="entry name" value="Methyltransf_11"/>
</dbReference>
<dbReference type="SUPFAM" id="SSF53335">
    <property type="entry name" value="S-adenosyl-L-methionine-dependent methyltransferases"/>
    <property type="match status" value="1"/>
</dbReference>
<dbReference type="EMBL" id="VIFM01000431">
    <property type="protein sequence ID" value="TQF08861.1"/>
    <property type="molecule type" value="Genomic_DNA"/>
</dbReference>
<feature type="domain" description="Methyltransferase type 11" evidence="1">
    <location>
        <begin position="231"/>
        <end position="327"/>
    </location>
</feature>
<dbReference type="GO" id="GO:0008757">
    <property type="term" value="F:S-adenosylmethionine-dependent methyltransferase activity"/>
    <property type="evidence" value="ECO:0007669"/>
    <property type="project" value="InterPro"/>
</dbReference>
<protein>
    <submittedName>
        <fullName evidence="2">Class I SAM-dependent methyltransferase</fullName>
    </submittedName>
</protein>
<evidence type="ECO:0000313" key="2">
    <source>
        <dbReference type="EMBL" id="TQF08861.1"/>
    </source>
</evidence>
<gene>
    <name evidence="2" type="ORF">FJV41_47645</name>
</gene>
<reference evidence="2 3" key="1">
    <citation type="submission" date="2019-06" db="EMBL/GenBank/DDBJ databases">
        <authorList>
            <person name="Livingstone P."/>
            <person name="Whitworth D."/>
        </authorList>
    </citation>
    <scope>NUCLEOTIDE SEQUENCE [LARGE SCALE GENOMIC DNA]</scope>
    <source>
        <strain evidence="2 3">AM401</strain>
    </source>
</reference>
<dbReference type="CDD" id="cd02440">
    <property type="entry name" value="AdoMet_MTases"/>
    <property type="match status" value="1"/>
</dbReference>
<name>A0A540WIQ4_9BACT</name>
<dbReference type="Proteomes" id="UP000315369">
    <property type="component" value="Unassembled WGS sequence"/>
</dbReference>
<dbReference type="PANTHER" id="PTHR43591">
    <property type="entry name" value="METHYLTRANSFERASE"/>
    <property type="match status" value="1"/>
</dbReference>
<dbReference type="OrthoDB" id="9811589at2"/>
<keyword evidence="2" id="KW-0808">Transferase</keyword>
<dbReference type="Pfam" id="PF08241">
    <property type="entry name" value="Methyltransf_11"/>
    <property type="match status" value="1"/>
</dbReference>
<proteinExistence type="predicted"/>
<dbReference type="InterPro" id="IPR029063">
    <property type="entry name" value="SAM-dependent_MTases_sf"/>
</dbReference>
<evidence type="ECO:0000313" key="3">
    <source>
        <dbReference type="Proteomes" id="UP000315369"/>
    </source>
</evidence>
<organism evidence="2 3">
    <name type="scientific">Myxococcus llanfairpwllgwyngyllgogerychwyrndrobwllllantysiliogogogochensis</name>
    <dbReference type="NCBI Taxonomy" id="2590453"/>
    <lineage>
        <taxon>Bacteria</taxon>
        <taxon>Pseudomonadati</taxon>
        <taxon>Myxococcota</taxon>
        <taxon>Myxococcia</taxon>
        <taxon>Myxococcales</taxon>
        <taxon>Cystobacterineae</taxon>
        <taxon>Myxococcaceae</taxon>
        <taxon>Myxococcus</taxon>
    </lineage>
</organism>
<dbReference type="AlphaFoldDB" id="A0A540WIQ4"/>